<evidence type="ECO:0008006" key="5">
    <source>
        <dbReference type="Google" id="ProtNLM"/>
    </source>
</evidence>
<dbReference type="PROSITE" id="PS51463">
    <property type="entry name" value="P_GLUCOSE_ISOMERASE_3"/>
    <property type="match status" value="1"/>
</dbReference>
<dbReference type="EMBL" id="UINC01003290">
    <property type="protein sequence ID" value="SVA05020.1"/>
    <property type="molecule type" value="Genomic_DNA"/>
</dbReference>
<name>A0A381SLU6_9ZZZZ</name>
<organism evidence="4">
    <name type="scientific">marine metagenome</name>
    <dbReference type="NCBI Taxonomy" id="408172"/>
    <lineage>
        <taxon>unclassified sequences</taxon>
        <taxon>metagenomes</taxon>
        <taxon>ecological metagenomes</taxon>
    </lineage>
</organism>
<keyword evidence="1" id="KW-0312">Gluconeogenesis</keyword>
<evidence type="ECO:0000313" key="4">
    <source>
        <dbReference type="EMBL" id="SVA05020.1"/>
    </source>
</evidence>
<dbReference type="GO" id="GO:0048029">
    <property type="term" value="F:monosaccharide binding"/>
    <property type="evidence" value="ECO:0007669"/>
    <property type="project" value="TreeGrafter"/>
</dbReference>
<dbReference type="GO" id="GO:0005829">
    <property type="term" value="C:cytosol"/>
    <property type="evidence" value="ECO:0007669"/>
    <property type="project" value="TreeGrafter"/>
</dbReference>
<proteinExistence type="predicted"/>
<dbReference type="SUPFAM" id="SSF53697">
    <property type="entry name" value="SIS domain"/>
    <property type="match status" value="1"/>
</dbReference>
<keyword evidence="3" id="KW-0413">Isomerase</keyword>
<feature type="non-terminal residue" evidence="4">
    <location>
        <position position="158"/>
    </location>
</feature>
<evidence type="ECO:0000256" key="1">
    <source>
        <dbReference type="ARBA" id="ARBA00022432"/>
    </source>
</evidence>
<keyword evidence="2" id="KW-0324">Glycolysis</keyword>
<dbReference type="GO" id="GO:0097367">
    <property type="term" value="F:carbohydrate derivative binding"/>
    <property type="evidence" value="ECO:0007669"/>
    <property type="project" value="InterPro"/>
</dbReference>
<dbReference type="Gene3D" id="3.40.50.10490">
    <property type="entry name" value="Glucose-6-phosphate isomerase like protein, domain 1"/>
    <property type="match status" value="1"/>
</dbReference>
<dbReference type="GO" id="GO:0006096">
    <property type="term" value="P:glycolytic process"/>
    <property type="evidence" value="ECO:0007669"/>
    <property type="project" value="UniProtKB-KW"/>
</dbReference>
<feature type="non-terminal residue" evidence="4">
    <location>
        <position position="1"/>
    </location>
</feature>
<dbReference type="GO" id="GO:0004347">
    <property type="term" value="F:glucose-6-phosphate isomerase activity"/>
    <property type="evidence" value="ECO:0007669"/>
    <property type="project" value="InterPro"/>
</dbReference>
<protein>
    <recommendedName>
        <fullName evidence="5">Glucose-6-phosphate isomerase</fullName>
    </recommendedName>
</protein>
<dbReference type="GO" id="GO:0051156">
    <property type="term" value="P:glucose 6-phosphate metabolic process"/>
    <property type="evidence" value="ECO:0007669"/>
    <property type="project" value="TreeGrafter"/>
</dbReference>
<dbReference type="InterPro" id="IPR046348">
    <property type="entry name" value="SIS_dom_sf"/>
</dbReference>
<dbReference type="AlphaFoldDB" id="A0A381SLU6"/>
<evidence type="ECO:0000256" key="2">
    <source>
        <dbReference type="ARBA" id="ARBA00023152"/>
    </source>
</evidence>
<dbReference type="InterPro" id="IPR001672">
    <property type="entry name" value="G6P_Isomerase"/>
</dbReference>
<dbReference type="GO" id="GO:0006094">
    <property type="term" value="P:gluconeogenesis"/>
    <property type="evidence" value="ECO:0007669"/>
    <property type="project" value="UniProtKB-KW"/>
</dbReference>
<sequence length="158" mass="17974">VKKNKLSIPYPTDLPSWQALNIHYQDEIKSCLINDLFTEDPQRTQTFSVDSGNLFFDYSKNLLTKKTKELLINLSHEVCLDQAIEAMFQGENINYSEGRPALHVALRSKLSDQIALHIPGVKDIWATLDRMDQFVNRIHSRDLLGYTGKGLTNIVNVG</sequence>
<gene>
    <name evidence="4" type="ORF">METZ01_LOCUS57874</name>
</gene>
<accession>A0A381SLU6</accession>
<dbReference type="PANTHER" id="PTHR11469">
    <property type="entry name" value="GLUCOSE-6-PHOSPHATE ISOMERASE"/>
    <property type="match status" value="1"/>
</dbReference>
<dbReference type="PANTHER" id="PTHR11469:SF1">
    <property type="entry name" value="GLUCOSE-6-PHOSPHATE ISOMERASE"/>
    <property type="match status" value="1"/>
</dbReference>
<evidence type="ECO:0000256" key="3">
    <source>
        <dbReference type="ARBA" id="ARBA00023235"/>
    </source>
</evidence>
<dbReference type="Pfam" id="PF00342">
    <property type="entry name" value="PGI"/>
    <property type="match status" value="1"/>
</dbReference>
<reference evidence="4" key="1">
    <citation type="submission" date="2018-05" db="EMBL/GenBank/DDBJ databases">
        <authorList>
            <person name="Lanie J.A."/>
            <person name="Ng W.-L."/>
            <person name="Kazmierczak K.M."/>
            <person name="Andrzejewski T.M."/>
            <person name="Davidsen T.M."/>
            <person name="Wayne K.J."/>
            <person name="Tettelin H."/>
            <person name="Glass J.I."/>
            <person name="Rusch D."/>
            <person name="Podicherti R."/>
            <person name="Tsui H.-C.T."/>
            <person name="Winkler M.E."/>
        </authorList>
    </citation>
    <scope>NUCLEOTIDE SEQUENCE</scope>
</reference>